<dbReference type="EMBL" id="JAFIRA010000004">
    <property type="protein sequence ID" value="MCJ2541830.1"/>
    <property type="molecule type" value="Genomic_DNA"/>
</dbReference>
<reference evidence="2" key="1">
    <citation type="submission" date="2021-02" db="EMBL/GenBank/DDBJ databases">
        <title>The CRISPR/cas machinery reduction and long-range gene transfer in the hot spring cyanobacterium Synechococcus.</title>
        <authorList>
            <person name="Dvorak P."/>
            <person name="Jahodarova E."/>
            <person name="Hasler P."/>
            <person name="Poulickova A."/>
        </authorList>
    </citation>
    <scope>NUCLEOTIDE SEQUENCE</scope>
    <source>
        <strain evidence="2">Rupite</strain>
    </source>
</reference>
<organism evidence="2 3">
    <name type="scientific">Thermostichus vulcanus str. 'Rupite'</name>
    <dbReference type="NCBI Taxonomy" id="2813851"/>
    <lineage>
        <taxon>Bacteria</taxon>
        <taxon>Bacillati</taxon>
        <taxon>Cyanobacteriota</taxon>
        <taxon>Cyanophyceae</taxon>
        <taxon>Thermostichales</taxon>
        <taxon>Thermostichaceae</taxon>
        <taxon>Thermostichus</taxon>
    </lineage>
</organism>
<dbReference type="InterPro" id="IPR011335">
    <property type="entry name" value="Restrct_endonuc-II-like"/>
</dbReference>
<dbReference type="InterPro" id="IPR008538">
    <property type="entry name" value="Uma2"/>
</dbReference>
<dbReference type="PANTHER" id="PTHR34107">
    <property type="entry name" value="SLL0198 PROTEIN-RELATED"/>
    <property type="match status" value="1"/>
</dbReference>
<sequence>MATTLTSPHSLEEFLKLPEEKPALEFFDHRIYQKPMPRRRHSILQFEISSAINQIAKPAKIAYAFPELRCTFAGRSIVPDIVVLLWEHIEFGSDGEPRDDVLISPDWMIEILSPEKNSGWVIRKILFSLEQGGQLGWLVDPGDCSVVAFFPDRLPKSLQGSDPLPVLSGIPWPISADQLFDWLKMSV</sequence>
<dbReference type="SUPFAM" id="SSF52980">
    <property type="entry name" value="Restriction endonuclease-like"/>
    <property type="match status" value="1"/>
</dbReference>
<dbReference type="Pfam" id="PF05685">
    <property type="entry name" value="Uma2"/>
    <property type="match status" value="1"/>
</dbReference>
<keyword evidence="2" id="KW-0255">Endonuclease</keyword>
<evidence type="ECO:0000313" key="2">
    <source>
        <dbReference type="EMBL" id="MCJ2541830.1"/>
    </source>
</evidence>
<proteinExistence type="predicted"/>
<evidence type="ECO:0000259" key="1">
    <source>
        <dbReference type="Pfam" id="PF05685"/>
    </source>
</evidence>
<evidence type="ECO:0000313" key="3">
    <source>
        <dbReference type="Proteomes" id="UP000830835"/>
    </source>
</evidence>
<dbReference type="GO" id="GO:0004519">
    <property type="term" value="F:endonuclease activity"/>
    <property type="evidence" value="ECO:0007669"/>
    <property type="project" value="UniProtKB-KW"/>
</dbReference>
<dbReference type="Proteomes" id="UP000830835">
    <property type="component" value="Unassembled WGS sequence"/>
</dbReference>
<keyword evidence="2" id="KW-0378">Hydrolase</keyword>
<comment type="caution">
    <text evidence="2">The sequence shown here is derived from an EMBL/GenBank/DDBJ whole genome shotgun (WGS) entry which is preliminary data.</text>
</comment>
<keyword evidence="2" id="KW-0540">Nuclease</keyword>
<dbReference type="CDD" id="cd06260">
    <property type="entry name" value="DUF820-like"/>
    <property type="match status" value="1"/>
</dbReference>
<dbReference type="Gene3D" id="3.90.1570.10">
    <property type="entry name" value="tt1808, chain A"/>
    <property type="match status" value="1"/>
</dbReference>
<protein>
    <submittedName>
        <fullName evidence="2">Uma2 family endonuclease</fullName>
    </submittedName>
</protein>
<dbReference type="InterPro" id="IPR012296">
    <property type="entry name" value="Nuclease_put_TT1808"/>
</dbReference>
<feature type="domain" description="Putative restriction endonuclease" evidence="1">
    <location>
        <begin position="11"/>
        <end position="171"/>
    </location>
</feature>
<accession>A0ABT0C7R9</accession>
<name>A0ABT0C7R9_THEVL</name>
<dbReference type="PANTHER" id="PTHR34107:SF5">
    <property type="entry name" value="SLL1355 PROTEIN"/>
    <property type="match status" value="1"/>
</dbReference>
<gene>
    <name evidence="2" type="ORF">JX360_02740</name>
</gene>
<keyword evidence="3" id="KW-1185">Reference proteome</keyword>